<accession>A0ABC8QYE7</accession>
<keyword evidence="5" id="KW-1185">Reference proteome</keyword>
<dbReference type="EMBL" id="CAUOFW020000813">
    <property type="protein sequence ID" value="CAK9137246.1"/>
    <property type="molecule type" value="Genomic_DNA"/>
</dbReference>
<evidence type="ECO:0008006" key="6">
    <source>
        <dbReference type="Google" id="ProtNLM"/>
    </source>
</evidence>
<organism evidence="4 5">
    <name type="scientific">Ilex paraguariensis</name>
    <name type="common">yerba mate</name>
    <dbReference type="NCBI Taxonomy" id="185542"/>
    <lineage>
        <taxon>Eukaryota</taxon>
        <taxon>Viridiplantae</taxon>
        <taxon>Streptophyta</taxon>
        <taxon>Embryophyta</taxon>
        <taxon>Tracheophyta</taxon>
        <taxon>Spermatophyta</taxon>
        <taxon>Magnoliopsida</taxon>
        <taxon>eudicotyledons</taxon>
        <taxon>Gunneridae</taxon>
        <taxon>Pentapetalae</taxon>
        <taxon>asterids</taxon>
        <taxon>campanulids</taxon>
        <taxon>Aquifoliales</taxon>
        <taxon>Aquifoliaceae</taxon>
        <taxon>Ilex</taxon>
    </lineage>
</organism>
<dbReference type="InterPro" id="IPR050667">
    <property type="entry name" value="PPR-containing_protein"/>
</dbReference>
<dbReference type="InterPro" id="IPR002885">
    <property type="entry name" value="PPR_rpt"/>
</dbReference>
<dbReference type="InterPro" id="IPR011990">
    <property type="entry name" value="TPR-like_helical_dom_sf"/>
</dbReference>
<dbReference type="PANTHER" id="PTHR47939:SF1">
    <property type="entry name" value="OS04G0684500 PROTEIN"/>
    <property type="match status" value="1"/>
</dbReference>
<reference evidence="4 5" key="1">
    <citation type="submission" date="2024-02" db="EMBL/GenBank/DDBJ databases">
        <authorList>
            <person name="Vignale AGUSTIN F."/>
            <person name="Sosa J E."/>
            <person name="Modenutti C."/>
        </authorList>
    </citation>
    <scope>NUCLEOTIDE SEQUENCE [LARGE SCALE GENOMIC DNA]</scope>
</reference>
<evidence type="ECO:0000256" key="1">
    <source>
        <dbReference type="ARBA" id="ARBA00007626"/>
    </source>
</evidence>
<name>A0ABC8QYE7_9AQUA</name>
<evidence type="ECO:0000313" key="4">
    <source>
        <dbReference type="EMBL" id="CAK9137246.1"/>
    </source>
</evidence>
<keyword evidence="2" id="KW-0677">Repeat</keyword>
<comment type="caution">
    <text evidence="4">The sequence shown here is derived from an EMBL/GenBank/DDBJ whole genome shotgun (WGS) entry which is preliminary data.</text>
</comment>
<dbReference type="PANTHER" id="PTHR47939">
    <property type="entry name" value="MEMBRANE-ASSOCIATED SALT-INDUCIBLE PROTEIN-LIKE"/>
    <property type="match status" value="1"/>
</dbReference>
<proteinExistence type="inferred from homology"/>
<protein>
    <recommendedName>
        <fullName evidence="6">Pentatricopeptide repeat-containing protein</fullName>
    </recommendedName>
</protein>
<evidence type="ECO:0000313" key="5">
    <source>
        <dbReference type="Proteomes" id="UP001642360"/>
    </source>
</evidence>
<dbReference type="AlphaFoldDB" id="A0ABC8QYE7"/>
<feature type="repeat" description="PPR" evidence="3">
    <location>
        <begin position="75"/>
        <end position="109"/>
    </location>
</feature>
<dbReference type="PROSITE" id="PS51375">
    <property type="entry name" value="PPR"/>
    <property type="match status" value="1"/>
</dbReference>
<evidence type="ECO:0000256" key="3">
    <source>
        <dbReference type="PROSITE-ProRule" id="PRU00708"/>
    </source>
</evidence>
<gene>
    <name evidence="4" type="ORF">ILEXP_LOCUS4271</name>
</gene>
<dbReference type="Pfam" id="PF12854">
    <property type="entry name" value="PPR_1"/>
    <property type="match status" value="1"/>
</dbReference>
<dbReference type="Gene3D" id="1.25.40.10">
    <property type="entry name" value="Tetratricopeptide repeat domain"/>
    <property type="match status" value="1"/>
</dbReference>
<evidence type="ECO:0000256" key="2">
    <source>
        <dbReference type="ARBA" id="ARBA00022737"/>
    </source>
</evidence>
<comment type="similarity">
    <text evidence="1">Belongs to the PPR family. P subfamily.</text>
</comment>
<dbReference type="NCBIfam" id="TIGR00756">
    <property type="entry name" value="PPR"/>
    <property type="match status" value="2"/>
</dbReference>
<sequence>MGSTVIPPKSMIELLNQGYGKLVDASKLIEVMARRNQIPHFPSCINLIRGLVKIDRIDRAAKVLKVMVMSGGIPDTITYNMLIGGLCKKGQLKSAIDVLEDMSLSGCPRM</sequence>
<dbReference type="Proteomes" id="UP001642360">
    <property type="component" value="Unassembled WGS sequence"/>
</dbReference>